<dbReference type="Proteomes" id="UP000887576">
    <property type="component" value="Unplaced"/>
</dbReference>
<evidence type="ECO:0000313" key="1">
    <source>
        <dbReference type="Proteomes" id="UP000887576"/>
    </source>
</evidence>
<evidence type="ECO:0000313" key="2">
    <source>
        <dbReference type="WBParaSite" id="JU765_v2.g10499.t2"/>
    </source>
</evidence>
<proteinExistence type="predicted"/>
<sequence>MARVKDELMDEEDGEINDLYDQDRAPTPPPPQRYRSRSRSVEFELAPSYQPNGEIERAPVEFQEITQEYQDSTTGCEYVTTCYSREQKDVDLKPADNTAGFSGYVRNCVDAIDRGRNLIFVANDPLAKAKVEDSDGFLYVVTIDVLRSLLFHGVHIGANNSVVFDDCEYLGNKDFGHMYEEAISLLDFAQLILFFPKISNCSQIARWICTINVRSVESVFVSTSNALLKQFICYYYNGNATSMKQVFDSQGKLNEAALELPKKEQAHVVVKDYKDIKEKTSNMFQLQNSLIRIVRTTKCLNCSPILIYCHDTNNVEGIANLMGEFNFNTVGSFSAHMVNDLTSDEFKVRQHFRMITE</sequence>
<dbReference type="WBParaSite" id="JU765_v2.g10499.t2">
    <property type="protein sequence ID" value="JU765_v2.g10499.t2"/>
    <property type="gene ID" value="JU765_v2.g10499"/>
</dbReference>
<accession>A0AC34PW11</accession>
<organism evidence="1 2">
    <name type="scientific">Panagrolaimus sp. JU765</name>
    <dbReference type="NCBI Taxonomy" id="591449"/>
    <lineage>
        <taxon>Eukaryota</taxon>
        <taxon>Metazoa</taxon>
        <taxon>Ecdysozoa</taxon>
        <taxon>Nematoda</taxon>
        <taxon>Chromadorea</taxon>
        <taxon>Rhabditida</taxon>
        <taxon>Tylenchina</taxon>
        <taxon>Panagrolaimomorpha</taxon>
        <taxon>Panagrolaimoidea</taxon>
        <taxon>Panagrolaimidae</taxon>
        <taxon>Panagrolaimus</taxon>
    </lineage>
</organism>
<name>A0AC34PW11_9BILA</name>
<reference evidence="2" key="1">
    <citation type="submission" date="2022-11" db="UniProtKB">
        <authorList>
            <consortium name="WormBaseParasite"/>
        </authorList>
    </citation>
    <scope>IDENTIFICATION</scope>
</reference>
<protein>
    <submittedName>
        <fullName evidence="2">Uncharacterized protein</fullName>
    </submittedName>
</protein>